<feature type="domain" description="tRNA-splicing endonuclease subunit Sen54 N-terminal" evidence="4">
    <location>
        <begin position="71"/>
        <end position="135"/>
    </location>
</feature>
<organism evidence="5 6">
    <name type="scientific">Blyttiomyces helicus</name>
    <dbReference type="NCBI Taxonomy" id="388810"/>
    <lineage>
        <taxon>Eukaryota</taxon>
        <taxon>Fungi</taxon>
        <taxon>Fungi incertae sedis</taxon>
        <taxon>Chytridiomycota</taxon>
        <taxon>Chytridiomycota incertae sedis</taxon>
        <taxon>Chytridiomycetes</taxon>
        <taxon>Chytridiomycetes incertae sedis</taxon>
        <taxon>Blyttiomyces</taxon>
    </lineage>
</organism>
<name>A0A4P9WJ58_9FUNG</name>
<dbReference type="OrthoDB" id="408683at2759"/>
<evidence type="ECO:0000313" key="5">
    <source>
        <dbReference type="EMBL" id="RKO92392.1"/>
    </source>
</evidence>
<dbReference type="Pfam" id="PF12928">
    <property type="entry name" value="tRNA_int_end_N2"/>
    <property type="match status" value="1"/>
</dbReference>
<dbReference type="InterPro" id="IPR024336">
    <property type="entry name" value="tRNA_splic_suSen54_N"/>
</dbReference>
<dbReference type="EMBL" id="KZ994656">
    <property type="protein sequence ID" value="RKO92392.1"/>
    <property type="molecule type" value="Genomic_DNA"/>
</dbReference>
<sequence>MDDNDISEDTTKKDEQAPQEEDLIEDDAGADYRVLLDPRSQPVLSRGTKDYAPDGSDRQTAALTASLHALHHVLSEERRASLKTLSEATWTPENSESVVTLLKGTHFHALGRFVAGSLRLLPEETLFMLERGALLVSAAGVPVDDWRWDKLLGRLLSGKFVYQLGGSVQGAGVDAGYGFNAGGERTSWPSDSPNSRRPTLFILLHPSLKVYAYLKRLGYIVFRTDFEKGLGDKPVAKPTPAPPPTTLTSRMTSFFNLPTIVAGLGRALTWWLPSWLSRAFTKPAWPLLSVSSVWGSPTLAHVQAQLNIIPHLSTSTPSPTPNTLKSDGAFCGFDVYKPRHKFKKTSPGPPDFRVIVQSVSDPLLDMKTLRCHFDRKLDTVQLKLAIVDGANVSFFAFSDEIRHGR</sequence>
<reference evidence="6" key="1">
    <citation type="journal article" date="2018" name="Nat. Microbiol.">
        <title>Leveraging single-cell genomics to expand the fungal tree of life.</title>
        <authorList>
            <person name="Ahrendt S.R."/>
            <person name="Quandt C.A."/>
            <person name="Ciobanu D."/>
            <person name="Clum A."/>
            <person name="Salamov A."/>
            <person name="Andreopoulos B."/>
            <person name="Cheng J.F."/>
            <person name="Woyke T."/>
            <person name="Pelin A."/>
            <person name="Henrissat B."/>
            <person name="Reynolds N.K."/>
            <person name="Benny G.L."/>
            <person name="Smith M.E."/>
            <person name="James T.Y."/>
            <person name="Grigoriev I.V."/>
        </authorList>
    </citation>
    <scope>NUCLEOTIDE SEQUENCE [LARGE SCALE GENOMIC DNA]</scope>
</reference>
<evidence type="ECO:0000313" key="6">
    <source>
        <dbReference type="Proteomes" id="UP000269721"/>
    </source>
</evidence>
<feature type="region of interest" description="Disordered" evidence="3">
    <location>
        <begin position="1"/>
        <end position="57"/>
    </location>
</feature>
<protein>
    <recommendedName>
        <fullName evidence="4">tRNA-splicing endonuclease subunit Sen54 N-terminal domain-containing protein</fullName>
    </recommendedName>
</protein>
<dbReference type="GO" id="GO:0000379">
    <property type="term" value="P:tRNA-type intron splice site recognition and cleavage"/>
    <property type="evidence" value="ECO:0007669"/>
    <property type="project" value="TreeGrafter"/>
</dbReference>
<feature type="compositionally biased region" description="Basic and acidic residues" evidence="3">
    <location>
        <begin position="47"/>
        <end position="57"/>
    </location>
</feature>
<dbReference type="InterPro" id="IPR024337">
    <property type="entry name" value="tRNA_splic_suSen54"/>
</dbReference>
<evidence type="ECO:0000256" key="2">
    <source>
        <dbReference type="ARBA" id="ARBA00022694"/>
    </source>
</evidence>
<gene>
    <name evidence="5" type="ORF">BDK51DRAFT_43337</name>
</gene>
<comment type="similarity">
    <text evidence="1">Belongs to the SEN54 family.</text>
</comment>
<feature type="compositionally biased region" description="Acidic residues" evidence="3">
    <location>
        <begin position="17"/>
        <end position="29"/>
    </location>
</feature>
<dbReference type="GO" id="GO:0000214">
    <property type="term" value="C:tRNA-intron endonuclease complex"/>
    <property type="evidence" value="ECO:0007669"/>
    <property type="project" value="TreeGrafter"/>
</dbReference>
<dbReference type="PANTHER" id="PTHR21027">
    <property type="entry name" value="TRNA-SPLICING ENDONUCLEASE SUBUNIT SEN54"/>
    <property type="match status" value="1"/>
</dbReference>
<evidence type="ECO:0000256" key="3">
    <source>
        <dbReference type="SAM" id="MobiDB-lite"/>
    </source>
</evidence>
<evidence type="ECO:0000259" key="4">
    <source>
        <dbReference type="Pfam" id="PF12928"/>
    </source>
</evidence>
<dbReference type="PANTHER" id="PTHR21027:SF1">
    <property type="entry name" value="TRNA-SPLICING ENDONUCLEASE SUBUNIT SEN54"/>
    <property type="match status" value="1"/>
</dbReference>
<dbReference type="Proteomes" id="UP000269721">
    <property type="component" value="Unassembled WGS sequence"/>
</dbReference>
<keyword evidence="2" id="KW-0819">tRNA processing</keyword>
<dbReference type="AlphaFoldDB" id="A0A4P9WJ58"/>
<keyword evidence="6" id="KW-1185">Reference proteome</keyword>
<accession>A0A4P9WJ58</accession>
<evidence type="ECO:0000256" key="1">
    <source>
        <dbReference type="ARBA" id="ARBA00005736"/>
    </source>
</evidence>
<proteinExistence type="inferred from homology"/>